<dbReference type="InterPro" id="IPR013005">
    <property type="entry name" value="Ribosomal_uL4-like"/>
</dbReference>
<dbReference type="NCBIfam" id="TIGR03953">
    <property type="entry name" value="rplD_bact"/>
    <property type="match status" value="1"/>
</dbReference>
<dbReference type="GO" id="GO:0019843">
    <property type="term" value="F:rRNA binding"/>
    <property type="evidence" value="ECO:0007669"/>
    <property type="project" value="UniProtKB-UniRule"/>
</dbReference>
<reference evidence="7 8" key="1">
    <citation type="submission" date="2019-02" db="EMBL/GenBank/DDBJ databases">
        <title>Deep-cultivation of Planctomycetes and their phenomic and genomic characterization uncovers novel biology.</title>
        <authorList>
            <person name="Wiegand S."/>
            <person name="Jogler M."/>
            <person name="Boedeker C."/>
            <person name="Pinto D."/>
            <person name="Vollmers J."/>
            <person name="Rivas-Marin E."/>
            <person name="Kohn T."/>
            <person name="Peeters S.H."/>
            <person name="Heuer A."/>
            <person name="Rast P."/>
            <person name="Oberbeckmann S."/>
            <person name="Bunk B."/>
            <person name="Jeske O."/>
            <person name="Meyerdierks A."/>
            <person name="Storesund J.E."/>
            <person name="Kallscheuer N."/>
            <person name="Luecker S."/>
            <person name="Lage O.M."/>
            <person name="Pohl T."/>
            <person name="Merkel B.J."/>
            <person name="Hornburger P."/>
            <person name="Mueller R.-W."/>
            <person name="Bruemmer F."/>
            <person name="Labrenz M."/>
            <person name="Spormann A.M."/>
            <person name="Op den Camp H."/>
            <person name="Overmann J."/>
            <person name="Amann R."/>
            <person name="Jetten M.S.M."/>
            <person name="Mascher T."/>
            <person name="Medema M.H."/>
            <person name="Devos D.P."/>
            <person name="Kaster A.-K."/>
            <person name="Ovreas L."/>
            <person name="Rohde M."/>
            <person name="Galperin M.Y."/>
            <person name="Jogler C."/>
        </authorList>
    </citation>
    <scope>NUCLEOTIDE SEQUENCE [LARGE SCALE GENOMIC DNA]</scope>
    <source>
        <strain evidence="7 8">Pan189</strain>
    </source>
</reference>
<dbReference type="RefSeq" id="WP_145363631.1">
    <property type="nucleotide sequence ID" value="NZ_CP036268.1"/>
</dbReference>
<evidence type="ECO:0000256" key="5">
    <source>
        <dbReference type="HAMAP-Rule" id="MF_01328"/>
    </source>
</evidence>
<dbReference type="Pfam" id="PF00573">
    <property type="entry name" value="Ribosomal_L4"/>
    <property type="match status" value="1"/>
</dbReference>
<dbReference type="InterPro" id="IPR002136">
    <property type="entry name" value="Ribosomal_uL4"/>
</dbReference>
<dbReference type="SUPFAM" id="SSF52166">
    <property type="entry name" value="Ribosomal protein L4"/>
    <property type="match status" value="1"/>
</dbReference>
<evidence type="ECO:0000256" key="1">
    <source>
        <dbReference type="ARBA" id="ARBA00010528"/>
    </source>
</evidence>
<evidence type="ECO:0000256" key="4">
    <source>
        <dbReference type="ARBA" id="ARBA00035244"/>
    </source>
</evidence>
<dbReference type="PANTHER" id="PTHR10746:SF6">
    <property type="entry name" value="LARGE RIBOSOMAL SUBUNIT PROTEIN UL4M"/>
    <property type="match status" value="1"/>
</dbReference>
<comment type="similarity">
    <text evidence="1 5">Belongs to the universal ribosomal protein uL4 family.</text>
</comment>
<comment type="subunit">
    <text evidence="5">Part of the 50S ribosomal subunit.</text>
</comment>
<keyword evidence="5" id="KW-0694">RNA-binding</keyword>
<dbReference type="Proteomes" id="UP000317318">
    <property type="component" value="Chromosome"/>
</dbReference>
<proteinExistence type="inferred from homology"/>
<name>A0A517R0Z9_9PLAN</name>
<keyword evidence="2 5" id="KW-0689">Ribosomal protein</keyword>
<dbReference type="OrthoDB" id="9803201at2"/>
<evidence type="ECO:0000256" key="3">
    <source>
        <dbReference type="ARBA" id="ARBA00023274"/>
    </source>
</evidence>
<dbReference type="GO" id="GO:0005840">
    <property type="term" value="C:ribosome"/>
    <property type="evidence" value="ECO:0007669"/>
    <property type="project" value="UniProtKB-KW"/>
</dbReference>
<dbReference type="GO" id="GO:0003735">
    <property type="term" value="F:structural constituent of ribosome"/>
    <property type="evidence" value="ECO:0007669"/>
    <property type="project" value="InterPro"/>
</dbReference>
<dbReference type="GO" id="GO:1990904">
    <property type="term" value="C:ribonucleoprotein complex"/>
    <property type="evidence" value="ECO:0007669"/>
    <property type="project" value="UniProtKB-KW"/>
</dbReference>
<dbReference type="InterPro" id="IPR023574">
    <property type="entry name" value="Ribosomal_uL4_dom_sf"/>
</dbReference>
<dbReference type="EMBL" id="CP036268">
    <property type="protein sequence ID" value="QDT37523.1"/>
    <property type="molecule type" value="Genomic_DNA"/>
</dbReference>
<comment type="function">
    <text evidence="5">One of the primary rRNA binding proteins, this protein initially binds near the 5'-end of the 23S rRNA. It is important during the early stages of 50S assembly. It makes multiple contacts with different domains of the 23S rRNA in the assembled 50S subunit and ribosome.</text>
</comment>
<feature type="compositionally biased region" description="Basic residues" evidence="6">
    <location>
        <begin position="83"/>
        <end position="93"/>
    </location>
</feature>
<dbReference type="HAMAP" id="MF_01328_B">
    <property type="entry name" value="Ribosomal_uL4_B"/>
    <property type="match status" value="1"/>
</dbReference>
<gene>
    <name evidence="5 7" type="primary">rplD</name>
    <name evidence="7" type="ORF">Pan189_19030</name>
</gene>
<accession>A0A517R0Z9</accession>
<evidence type="ECO:0000256" key="6">
    <source>
        <dbReference type="SAM" id="MobiDB-lite"/>
    </source>
</evidence>
<dbReference type="PANTHER" id="PTHR10746">
    <property type="entry name" value="50S RIBOSOMAL PROTEIN L4"/>
    <property type="match status" value="1"/>
</dbReference>
<protein>
    <recommendedName>
        <fullName evidence="4 5">Large ribosomal subunit protein uL4</fullName>
    </recommendedName>
</protein>
<evidence type="ECO:0000313" key="7">
    <source>
        <dbReference type="EMBL" id="QDT37523.1"/>
    </source>
</evidence>
<dbReference type="GO" id="GO:0006412">
    <property type="term" value="P:translation"/>
    <property type="evidence" value="ECO:0007669"/>
    <property type="project" value="UniProtKB-UniRule"/>
</dbReference>
<keyword evidence="5" id="KW-0699">rRNA-binding</keyword>
<feature type="region of interest" description="Disordered" evidence="6">
    <location>
        <begin position="64"/>
        <end position="96"/>
    </location>
</feature>
<evidence type="ECO:0000313" key="8">
    <source>
        <dbReference type="Proteomes" id="UP000317318"/>
    </source>
</evidence>
<comment type="function">
    <text evidence="5">Forms part of the polypeptide exit tunnel.</text>
</comment>
<keyword evidence="3 5" id="KW-0687">Ribonucleoprotein</keyword>
<dbReference type="KEGG" id="svp:Pan189_19030"/>
<evidence type="ECO:0000256" key="2">
    <source>
        <dbReference type="ARBA" id="ARBA00022980"/>
    </source>
</evidence>
<dbReference type="AlphaFoldDB" id="A0A517R0Z9"/>
<organism evidence="7 8">
    <name type="scientific">Stratiformator vulcanicus</name>
    <dbReference type="NCBI Taxonomy" id="2527980"/>
    <lineage>
        <taxon>Bacteria</taxon>
        <taxon>Pseudomonadati</taxon>
        <taxon>Planctomycetota</taxon>
        <taxon>Planctomycetia</taxon>
        <taxon>Planctomycetales</taxon>
        <taxon>Planctomycetaceae</taxon>
        <taxon>Stratiformator</taxon>
    </lineage>
</organism>
<keyword evidence="8" id="KW-1185">Reference proteome</keyword>
<dbReference type="Gene3D" id="3.40.1370.10">
    <property type="match status" value="1"/>
</dbReference>
<sequence length="230" mass="24857">MTETISQDIKVPVKTASGGDAGSYEFASTDLAAGINKQLLHDVVVMYLANKRLGSAQTKSRGMVAGSKKKMYRQKGTGNARAGSKRSPIRKGGGHTFAKVPRDFSYRLPKKAVRLATRMALLSKFIDDQATVIEDLPCSEYKTKTVTAALEALGLSEKSCLLVIGSHDPVLWGSARNIATLETSPACDLNAYDLLRQRNLLITSDALDRMLGKKPLRDEEAQTQPEGSAA</sequence>